<dbReference type="InterPro" id="IPR023393">
    <property type="entry name" value="START-like_dom_sf"/>
</dbReference>
<feature type="compositionally biased region" description="Basic and acidic residues" evidence="1">
    <location>
        <begin position="136"/>
        <end position="146"/>
    </location>
</feature>
<dbReference type="OrthoDB" id="509124at2759"/>
<dbReference type="AlphaFoldDB" id="A0A9W8JJC6"/>
<feature type="compositionally biased region" description="Low complexity" evidence="1">
    <location>
        <begin position="86"/>
        <end position="98"/>
    </location>
</feature>
<gene>
    <name evidence="2" type="ORF">H1R20_g2327</name>
</gene>
<evidence type="ECO:0000313" key="3">
    <source>
        <dbReference type="Proteomes" id="UP001140091"/>
    </source>
</evidence>
<sequence length="344" mass="37910">MSVAVLAPPQPIIPVIDERLNFPKDATQGHKDKINTYNDMLEDIFVRELELAKLKASLVDMKVEIVEDAQTLDPNGQVILPSSLKAGNESEASGSSSEGDSEAVETDSASGEDAALRLSKPKNRKRRGSKGKSKGKGRDATRREEMGKDWDYNLTVSGGARRVPIPIPVTPAEGVFTVRGSATIDAPTDRVWSILTDFKSYPQWNPFTRSQTVYDASKNALPDSALATDLLLHVSRVHLPPTLDEPGIFGKSSTWEKIVAVSHEDHRMAWEFHMPLVPKWLLRAERWQVLTDLGGGKTRYDTFEVFGGALAYLVKWVHEQNLKDGFKAMADALKARAEAGTESS</sequence>
<dbReference type="Gene3D" id="3.30.530.20">
    <property type="match status" value="1"/>
</dbReference>
<accession>A0A9W8JJC6</accession>
<evidence type="ECO:0000313" key="2">
    <source>
        <dbReference type="EMBL" id="KAJ2934768.1"/>
    </source>
</evidence>
<feature type="region of interest" description="Disordered" evidence="1">
    <location>
        <begin position="76"/>
        <end position="146"/>
    </location>
</feature>
<feature type="compositionally biased region" description="Basic residues" evidence="1">
    <location>
        <begin position="119"/>
        <end position="135"/>
    </location>
</feature>
<dbReference type="PANTHER" id="PTHR36166:SF1">
    <property type="entry name" value="SRPBCC DOMAIN-CONTAINING PROTEIN"/>
    <property type="match status" value="1"/>
</dbReference>
<dbReference type="Proteomes" id="UP001140091">
    <property type="component" value="Unassembled WGS sequence"/>
</dbReference>
<evidence type="ECO:0008006" key="4">
    <source>
        <dbReference type="Google" id="ProtNLM"/>
    </source>
</evidence>
<dbReference type="SUPFAM" id="SSF55961">
    <property type="entry name" value="Bet v1-like"/>
    <property type="match status" value="1"/>
</dbReference>
<keyword evidence="3" id="KW-1185">Reference proteome</keyword>
<dbReference type="Pfam" id="PF10604">
    <property type="entry name" value="Polyketide_cyc2"/>
    <property type="match status" value="1"/>
</dbReference>
<reference evidence="2" key="1">
    <citation type="submission" date="2022-06" db="EMBL/GenBank/DDBJ databases">
        <title>Genome Sequence of Candolleomyces eurysporus.</title>
        <authorList>
            <person name="Buettner E."/>
        </authorList>
    </citation>
    <scope>NUCLEOTIDE SEQUENCE</scope>
    <source>
        <strain evidence="2">VTCC 930004</strain>
    </source>
</reference>
<dbReference type="PANTHER" id="PTHR36166">
    <property type="entry name" value="CHROMOSOME 9, WHOLE GENOME SHOTGUN SEQUENCE"/>
    <property type="match status" value="1"/>
</dbReference>
<feature type="non-terminal residue" evidence="2">
    <location>
        <position position="1"/>
    </location>
</feature>
<dbReference type="CDD" id="cd07822">
    <property type="entry name" value="SRPBCC_4"/>
    <property type="match status" value="1"/>
</dbReference>
<organism evidence="2 3">
    <name type="scientific">Candolleomyces eurysporus</name>
    <dbReference type="NCBI Taxonomy" id="2828524"/>
    <lineage>
        <taxon>Eukaryota</taxon>
        <taxon>Fungi</taxon>
        <taxon>Dikarya</taxon>
        <taxon>Basidiomycota</taxon>
        <taxon>Agaricomycotina</taxon>
        <taxon>Agaricomycetes</taxon>
        <taxon>Agaricomycetidae</taxon>
        <taxon>Agaricales</taxon>
        <taxon>Agaricineae</taxon>
        <taxon>Psathyrellaceae</taxon>
        <taxon>Candolleomyces</taxon>
    </lineage>
</organism>
<dbReference type="InterPro" id="IPR019587">
    <property type="entry name" value="Polyketide_cyclase/dehydratase"/>
</dbReference>
<proteinExistence type="predicted"/>
<name>A0A9W8JJC6_9AGAR</name>
<evidence type="ECO:0000256" key="1">
    <source>
        <dbReference type="SAM" id="MobiDB-lite"/>
    </source>
</evidence>
<dbReference type="EMBL" id="JANBPK010000710">
    <property type="protein sequence ID" value="KAJ2934768.1"/>
    <property type="molecule type" value="Genomic_DNA"/>
</dbReference>
<protein>
    <recommendedName>
        <fullName evidence="4">Coenzyme Q-binding protein COQ10 START domain-containing protein</fullName>
    </recommendedName>
</protein>
<comment type="caution">
    <text evidence="2">The sequence shown here is derived from an EMBL/GenBank/DDBJ whole genome shotgun (WGS) entry which is preliminary data.</text>
</comment>